<comment type="caution">
    <text evidence="1">The sequence shown here is derived from an EMBL/GenBank/DDBJ whole genome shotgun (WGS) entry which is preliminary data.</text>
</comment>
<sequence>MPQVIGDFYSGTSNITLPVRNKQAFPVEFRDKSRLTFYASLFNSLEVNSSFYKIPQPATVEKWAASVPENFKFTFKLWREITHNKGLVFNPDAVRRFMDTINRAGDKKGCLLVQFPPGQAFDLFGLDRLLAEIRSADEDNSWKIFLEFRNRSWYVEDIYELLDQYSMGFVIHDLPASATPLNDVAGDFMYLRFHGPNGGYRGSYTDDFLYEYALYINEWMQDGKTIFSYFNNTMGDAVKNLQTLNHFVNELKDRDASDE</sequence>
<dbReference type="EMBL" id="VWNE01000015">
    <property type="protein sequence ID" value="KAA8482764.1"/>
    <property type="molecule type" value="Genomic_DNA"/>
</dbReference>
<dbReference type="SUPFAM" id="SSF117396">
    <property type="entry name" value="TM1631-like"/>
    <property type="match status" value="1"/>
</dbReference>
<gene>
    <name evidence="1" type="ORF">F1649_10955</name>
</gene>
<reference evidence="1 2" key="1">
    <citation type="submission" date="2019-09" db="EMBL/GenBank/DDBJ databases">
        <title>Pararcticibacter amylolyticus gen. nov., sp. nov., isolated from a rottenly hemp rope, and reclassification of Pedobacter tournemirensis as Pararcticibacter tournemirensis comb. nov.</title>
        <authorList>
            <person name="Cai Y."/>
        </authorList>
    </citation>
    <scope>NUCLEOTIDE SEQUENCE [LARGE SCALE GENOMIC DNA]</scope>
    <source>
        <strain evidence="1 2">TF5-37.2-LB10</strain>
    </source>
</reference>
<dbReference type="PANTHER" id="PTHR30348:SF4">
    <property type="entry name" value="DUF72 DOMAIN-CONTAINING PROTEIN"/>
    <property type="match status" value="1"/>
</dbReference>
<dbReference type="InterPro" id="IPR036520">
    <property type="entry name" value="UPF0759_sf"/>
</dbReference>
<evidence type="ECO:0000313" key="2">
    <source>
        <dbReference type="Proteomes" id="UP000322918"/>
    </source>
</evidence>
<dbReference type="Gene3D" id="3.20.20.410">
    <property type="entry name" value="Protein of unknown function UPF0759"/>
    <property type="match status" value="1"/>
</dbReference>
<name>A0A5M9HBU7_9SPHI</name>
<dbReference type="RefSeq" id="WP_141815308.1">
    <property type="nucleotide sequence ID" value="NZ_VFPL01000001.1"/>
</dbReference>
<dbReference type="AlphaFoldDB" id="A0A5M9HBU7"/>
<dbReference type="Pfam" id="PF01904">
    <property type="entry name" value="DUF72"/>
    <property type="match status" value="1"/>
</dbReference>
<dbReference type="PANTHER" id="PTHR30348">
    <property type="entry name" value="UNCHARACTERIZED PROTEIN YECE"/>
    <property type="match status" value="1"/>
</dbReference>
<dbReference type="InterPro" id="IPR002763">
    <property type="entry name" value="DUF72"/>
</dbReference>
<organism evidence="1 2">
    <name type="scientific">Arcticibacter tournemirensis</name>
    <dbReference type="NCBI Taxonomy" id="699437"/>
    <lineage>
        <taxon>Bacteria</taxon>
        <taxon>Pseudomonadati</taxon>
        <taxon>Bacteroidota</taxon>
        <taxon>Sphingobacteriia</taxon>
        <taxon>Sphingobacteriales</taxon>
        <taxon>Sphingobacteriaceae</taxon>
        <taxon>Arcticibacter</taxon>
    </lineage>
</organism>
<dbReference type="OrthoDB" id="9780310at2"/>
<keyword evidence="2" id="KW-1185">Reference proteome</keyword>
<protein>
    <submittedName>
        <fullName evidence="1">DUF72 domain-containing protein</fullName>
    </submittedName>
</protein>
<accession>A0A5M9HBU7</accession>
<dbReference type="Proteomes" id="UP000322918">
    <property type="component" value="Unassembled WGS sequence"/>
</dbReference>
<evidence type="ECO:0000313" key="1">
    <source>
        <dbReference type="EMBL" id="KAA8482764.1"/>
    </source>
</evidence>
<proteinExistence type="predicted"/>